<sequence>MDYNEGTGEEVDKGKGRHVSQGQGMELGVGHIMQIDRKKVPFVVPRGLRRALFDQRKAEVRRKYGPPEEPQEPEENENENSPASSGFCNPMALVTPSTTNNLGPLGIQLNTFDSTPPDFSTMTTRPRYFDMHQKYYFDGEHFMGNLILCYGYWFDEVELQVGEMGEVFSLPFNKRDRRARTWAREKWNEIGEEMMKVPGLKYQPYLVQWHIAEDFLHAFLPPKRHRWFGPKPPPIPDCYQLGAKKQDVNMTEESASTMNLHTTTTAESSHPSTRPPEEQINNYEMNTDSLSDPFHSYEMSKEAVAIPIPYAMNHAGSLGRDDRSTEEPLNDFEMDMSNSPAPDHSNQIPVEETFESSTPHAIPPAEFLGGDHRSFEELLNGFDTHVNSLREPSNLDQISVEQPFERIETSTPQSINHAATPGGNNQYAVQPFDDYEMNMDTSSGPSYSNQASVEEPGANPTLDPTIPVGVLRQNKRSGEEPFDERESKKRMSRNVRGNDDISVQFRQD</sequence>
<evidence type="ECO:0000313" key="2">
    <source>
        <dbReference type="EMBL" id="CAG8981277.1"/>
    </source>
</evidence>
<protein>
    <submittedName>
        <fullName evidence="2">Uncharacterized protein</fullName>
    </submittedName>
</protein>
<accession>A0A9N9LZH9</accession>
<feature type="compositionally biased region" description="Acidic residues" evidence="1">
    <location>
        <begin position="69"/>
        <end position="78"/>
    </location>
</feature>
<dbReference type="EMBL" id="CAJVRM010000462">
    <property type="protein sequence ID" value="CAG8981277.1"/>
    <property type="molecule type" value="Genomic_DNA"/>
</dbReference>
<feature type="region of interest" description="Disordered" evidence="1">
    <location>
        <begin position="59"/>
        <end position="90"/>
    </location>
</feature>
<dbReference type="OrthoDB" id="10295153at2759"/>
<dbReference type="Proteomes" id="UP000701801">
    <property type="component" value="Unassembled WGS sequence"/>
</dbReference>
<comment type="caution">
    <text evidence="2">The sequence shown here is derived from an EMBL/GenBank/DDBJ whole genome shotgun (WGS) entry which is preliminary data.</text>
</comment>
<feature type="compositionally biased region" description="Polar residues" evidence="1">
    <location>
        <begin position="279"/>
        <end position="289"/>
    </location>
</feature>
<evidence type="ECO:0000313" key="3">
    <source>
        <dbReference type="Proteomes" id="UP000701801"/>
    </source>
</evidence>
<feature type="region of interest" description="Disordered" evidence="1">
    <location>
        <begin position="435"/>
        <end position="508"/>
    </location>
</feature>
<gene>
    <name evidence="2" type="ORF">HYALB_00003875</name>
</gene>
<feature type="region of interest" description="Disordered" evidence="1">
    <location>
        <begin position="1"/>
        <end position="25"/>
    </location>
</feature>
<feature type="region of interest" description="Disordered" evidence="1">
    <location>
        <begin position="261"/>
        <end position="289"/>
    </location>
</feature>
<feature type="compositionally biased region" description="Basic and acidic residues" evidence="1">
    <location>
        <begin position="476"/>
        <end position="489"/>
    </location>
</feature>
<organism evidence="2 3">
    <name type="scientific">Hymenoscyphus albidus</name>
    <dbReference type="NCBI Taxonomy" id="595503"/>
    <lineage>
        <taxon>Eukaryota</taxon>
        <taxon>Fungi</taxon>
        <taxon>Dikarya</taxon>
        <taxon>Ascomycota</taxon>
        <taxon>Pezizomycotina</taxon>
        <taxon>Leotiomycetes</taxon>
        <taxon>Helotiales</taxon>
        <taxon>Helotiaceae</taxon>
        <taxon>Hymenoscyphus</taxon>
    </lineage>
</organism>
<feature type="compositionally biased region" description="Polar residues" evidence="1">
    <location>
        <begin position="261"/>
        <end position="272"/>
    </location>
</feature>
<evidence type="ECO:0000256" key="1">
    <source>
        <dbReference type="SAM" id="MobiDB-lite"/>
    </source>
</evidence>
<feature type="compositionally biased region" description="Polar residues" evidence="1">
    <location>
        <begin position="439"/>
        <end position="452"/>
    </location>
</feature>
<name>A0A9N9LZH9_9HELO</name>
<keyword evidence="3" id="KW-1185">Reference proteome</keyword>
<proteinExistence type="predicted"/>
<reference evidence="2" key="1">
    <citation type="submission" date="2021-07" db="EMBL/GenBank/DDBJ databases">
        <authorList>
            <person name="Durling M."/>
        </authorList>
    </citation>
    <scope>NUCLEOTIDE SEQUENCE</scope>
</reference>
<dbReference type="AlphaFoldDB" id="A0A9N9LZH9"/>